<evidence type="ECO:0000313" key="3">
    <source>
        <dbReference type="Proteomes" id="UP000054549"/>
    </source>
</evidence>
<dbReference type="Proteomes" id="UP000054549">
    <property type="component" value="Unassembled WGS sequence"/>
</dbReference>
<evidence type="ECO:0000256" key="1">
    <source>
        <dbReference type="SAM" id="MobiDB-lite"/>
    </source>
</evidence>
<sequence>MDALSVLPFSLYKTPILADARMSSYQSLTRTLQHSARSLTRHASERNPRQWRSSEEDRVPSI</sequence>
<reference evidence="2 3" key="1">
    <citation type="submission" date="2014-04" db="EMBL/GenBank/DDBJ databases">
        <title>Evolutionary Origins and Diversification of the Mycorrhizal Mutualists.</title>
        <authorList>
            <consortium name="DOE Joint Genome Institute"/>
            <consortium name="Mycorrhizal Genomics Consortium"/>
            <person name="Kohler A."/>
            <person name="Kuo A."/>
            <person name="Nagy L.G."/>
            <person name="Floudas D."/>
            <person name="Copeland A."/>
            <person name="Barry K.W."/>
            <person name="Cichocki N."/>
            <person name="Veneault-Fourrey C."/>
            <person name="LaButti K."/>
            <person name="Lindquist E.A."/>
            <person name="Lipzen A."/>
            <person name="Lundell T."/>
            <person name="Morin E."/>
            <person name="Murat C."/>
            <person name="Riley R."/>
            <person name="Ohm R."/>
            <person name="Sun H."/>
            <person name="Tunlid A."/>
            <person name="Henrissat B."/>
            <person name="Grigoriev I.V."/>
            <person name="Hibbett D.S."/>
            <person name="Martin F."/>
        </authorList>
    </citation>
    <scope>NUCLEOTIDE SEQUENCE [LARGE SCALE GENOMIC DNA]</scope>
    <source>
        <strain evidence="2 3">Koide BX008</strain>
    </source>
</reference>
<name>A0A0C2XB33_AMAMK</name>
<accession>A0A0C2XB33</accession>
<organism evidence="2 3">
    <name type="scientific">Amanita muscaria (strain Koide BX008)</name>
    <dbReference type="NCBI Taxonomy" id="946122"/>
    <lineage>
        <taxon>Eukaryota</taxon>
        <taxon>Fungi</taxon>
        <taxon>Dikarya</taxon>
        <taxon>Basidiomycota</taxon>
        <taxon>Agaricomycotina</taxon>
        <taxon>Agaricomycetes</taxon>
        <taxon>Agaricomycetidae</taxon>
        <taxon>Agaricales</taxon>
        <taxon>Pluteineae</taxon>
        <taxon>Amanitaceae</taxon>
        <taxon>Amanita</taxon>
    </lineage>
</organism>
<protein>
    <submittedName>
        <fullName evidence="2">Uncharacterized protein</fullName>
    </submittedName>
</protein>
<dbReference type="HOGENOM" id="CLU_2903704_0_0_1"/>
<dbReference type="AlphaFoldDB" id="A0A0C2XB33"/>
<keyword evidence="3" id="KW-1185">Reference proteome</keyword>
<gene>
    <name evidence="2" type="ORF">M378DRAFT_161253</name>
</gene>
<evidence type="ECO:0000313" key="2">
    <source>
        <dbReference type="EMBL" id="KIL66033.1"/>
    </source>
</evidence>
<dbReference type="InParanoid" id="A0A0C2XB33"/>
<feature type="compositionally biased region" description="Basic and acidic residues" evidence="1">
    <location>
        <begin position="42"/>
        <end position="62"/>
    </location>
</feature>
<proteinExistence type="predicted"/>
<feature type="region of interest" description="Disordered" evidence="1">
    <location>
        <begin position="36"/>
        <end position="62"/>
    </location>
</feature>
<dbReference type="EMBL" id="KN818238">
    <property type="protein sequence ID" value="KIL66033.1"/>
    <property type="molecule type" value="Genomic_DNA"/>
</dbReference>